<name>A0A419F4S3_9BACT</name>
<comment type="function">
    <text evidence="9">The M ring may be actively involved in energy transduction.</text>
</comment>
<keyword evidence="7 11" id="KW-0472">Membrane</keyword>
<feature type="domain" description="Flagellar M-ring N-terminal" evidence="12">
    <location>
        <begin position="45"/>
        <end position="218"/>
    </location>
</feature>
<comment type="subcellular location">
    <subcellularLocation>
        <location evidence="1 9">Bacterial flagellum basal body</location>
    </subcellularLocation>
    <subcellularLocation>
        <location evidence="2">Cell membrane</location>
        <topology evidence="2">Multi-pass membrane protein</topology>
    </subcellularLocation>
</comment>
<dbReference type="InterPro" id="IPR013556">
    <property type="entry name" value="Flag_M-ring_C"/>
</dbReference>
<dbReference type="GO" id="GO:0009431">
    <property type="term" value="C:bacterial-type flagellum basal body, MS ring"/>
    <property type="evidence" value="ECO:0007669"/>
    <property type="project" value="InterPro"/>
</dbReference>
<feature type="transmembrane region" description="Helical" evidence="11">
    <location>
        <begin position="443"/>
        <end position="468"/>
    </location>
</feature>
<keyword evidence="14" id="KW-0969">Cilium</keyword>
<evidence type="ECO:0000259" key="12">
    <source>
        <dbReference type="Pfam" id="PF01514"/>
    </source>
</evidence>
<evidence type="ECO:0000256" key="1">
    <source>
        <dbReference type="ARBA" id="ARBA00004117"/>
    </source>
</evidence>
<comment type="caution">
    <text evidence="14">The sequence shown here is derived from an EMBL/GenBank/DDBJ whole genome shotgun (WGS) entry which is preliminary data.</text>
</comment>
<evidence type="ECO:0000256" key="9">
    <source>
        <dbReference type="PIRNR" id="PIRNR004862"/>
    </source>
</evidence>
<dbReference type="PIRSF" id="PIRSF004862">
    <property type="entry name" value="FliF"/>
    <property type="match status" value="1"/>
</dbReference>
<dbReference type="GO" id="GO:0071973">
    <property type="term" value="P:bacterial-type flagellum-dependent cell motility"/>
    <property type="evidence" value="ECO:0007669"/>
    <property type="project" value="InterPro"/>
</dbReference>
<evidence type="ECO:0000256" key="4">
    <source>
        <dbReference type="ARBA" id="ARBA00022475"/>
    </source>
</evidence>
<comment type="similarity">
    <text evidence="3 9">Belongs to the FliF family.</text>
</comment>
<dbReference type="GO" id="GO:0003774">
    <property type="term" value="F:cytoskeletal motor activity"/>
    <property type="evidence" value="ECO:0007669"/>
    <property type="project" value="InterPro"/>
</dbReference>
<keyword evidence="14" id="KW-0282">Flagellum</keyword>
<feature type="domain" description="Flagellar M-ring C-terminal" evidence="13">
    <location>
        <begin position="255"/>
        <end position="418"/>
    </location>
</feature>
<dbReference type="InterPro" id="IPR000067">
    <property type="entry name" value="FlgMring_FliF"/>
</dbReference>
<keyword evidence="4" id="KW-1003">Cell membrane</keyword>
<evidence type="ECO:0000256" key="6">
    <source>
        <dbReference type="ARBA" id="ARBA00022989"/>
    </source>
</evidence>
<feature type="transmembrane region" description="Helical" evidence="11">
    <location>
        <begin position="24"/>
        <end position="43"/>
    </location>
</feature>
<dbReference type="Proteomes" id="UP000285961">
    <property type="component" value="Unassembled WGS sequence"/>
</dbReference>
<dbReference type="Pfam" id="PF01514">
    <property type="entry name" value="YscJ_FliF"/>
    <property type="match status" value="1"/>
</dbReference>
<protein>
    <recommendedName>
        <fullName evidence="9">Flagellar M-ring protein</fullName>
    </recommendedName>
</protein>
<evidence type="ECO:0000256" key="3">
    <source>
        <dbReference type="ARBA" id="ARBA00007971"/>
    </source>
</evidence>
<dbReference type="PANTHER" id="PTHR30046">
    <property type="entry name" value="FLAGELLAR M-RING PROTEIN"/>
    <property type="match status" value="1"/>
</dbReference>
<dbReference type="NCBIfam" id="TIGR00206">
    <property type="entry name" value="fliF"/>
    <property type="match status" value="1"/>
</dbReference>
<accession>A0A419F4S3</accession>
<dbReference type="EMBL" id="QZKI01000028">
    <property type="protein sequence ID" value="RJP73377.1"/>
    <property type="molecule type" value="Genomic_DNA"/>
</dbReference>
<keyword evidence="6 11" id="KW-1133">Transmembrane helix</keyword>
<dbReference type="InterPro" id="IPR006182">
    <property type="entry name" value="FliF_N_dom"/>
</dbReference>
<evidence type="ECO:0000256" key="10">
    <source>
        <dbReference type="SAM" id="MobiDB-lite"/>
    </source>
</evidence>
<dbReference type="PRINTS" id="PR01009">
    <property type="entry name" value="FLGMRINGFLIF"/>
</dbReference>
<evidence type="ECO:0000256" key="11">
    <source>
        <dbReference type="SAM" id="Phobius"/>
    </source>
</evidence>
<dbReference type="InterPro" id="IPR045851">
    <property type="entry name" value="AMP-bd_C_sf"/>
</dbReference>
<evidence type="ECO:0000313" key="15">
    <source>
        <dbReference type="Proteomes" id="UP000285961"/>
    </source>
</evidence>
<evidence type="ECO:0000256" key="5">
    <source>
        <dbReference type="ARBA" id="ARBA00022692"/>
    </source>
</evidence>
<dbReference type="InterPro" id="IPR043427">
    <property type="entry name" value="YscJ/FliF"/>
</dbReference>
<dbReference type="GO" id="GO:0005886">
    <property type="term" value="C:plasma membrane"/>
    <property type="evidence" value="ECO:0007669"/>
    <property type="project" value="UniProtKB-SubCell"/>
</dbReference>
<evidence type="ECO:0000259" key="13">
    <source>
        <dbReference type="Pfam" id="PF08345"/>
    </source>
</evidence>
<keyword evidence="14" id="KW-0966">Cell projection</keyword>
<evidence type="ECO:0000256" key="2">
    <source>
        <dbReference type="ARBA" id="ARBA00004651"/>
    </source>
</evidence>
<feature type="region of interest" description="Disordered" evidence="10">
    <location>
        <begin position="283"/>
        <end position="316"/>
    </location>
</feature>
<proteinExistence type="inferred from homology"/>
<organism evidence="14 15">
    <name type="scientific">Candidatus Abyssobacteria bacterium SURF_17</name>
    <dbReference type="NCBI Taxonomy" id="2093361"/>
    <lineage>
        <taxon>Bacteria</taxon>
        <taxon>Pseudomonadati</taxon>
        <taxon>Candidatus Hydrogenedentota</taxon>
        <taxon>Candidatus Abyssobacteria</taxon>
    </lineage>
</organism>
<sequence length="525" mass="58209">MDFLRQLYQQFVGIWRSLSLQQRIFVGFGSALAFAGLLLLTLWQTTPQYNVLFGNLQERDAGEVVTKLKELEVPYKLSDDGTTVMIPSNRVAETRLALAQEGLPRGGGVGYEIFDRTRLGITSFEQKVNLKRATEGELARTINQLNEVQWSRVQIVMPEERLFTEQQQEPSASVFLNLFPGRSLSRRQIQGIQHMVASSVEGLRPENITILDQHANPLAMPTETFASTAELSSSQFEMRSRVEKYFQDKLKSMFDRILGPRKSVISVSVDLDFDSIERTEEKYDPDGAVVRSEQRQRESTTSPSAQPEGVAGISANLPSVAPLTPASYVGSQRQSTSSITNFEISKTVEHIIKSPSSIKSISVAVVVDGTYQDTTAPDGTRTREYTARSEEEIDKYKRMVLAAVGNPTAGNIEVINVPLDTSAAEAEQEAAAAAAQTAQRRDLYLAIGKGVVTIAVLLFIFLLVRFVLRSILAAMPVRPASEKAGRRIDMLAKEESDATAEVKDMVDKRPEDVASLIKVWLKEEK</sequence>
<dbReference type="PANTHER" id="PTHR30046:SF0">
    <property type="entry name" value="FLAGELLAR M-RING PROTEIN"/>
    <property type="match status" value="1"/>
</dbReference>
<evidence type="ECO:0000256" key="8">
    <source>
        <dbReference type="ARBA" id="ARBA00023143"/>
    </source>
</evidence>
<keyword evidence="5 11" id="KW-0812">Transmembrane</keyword>
<dbReference type="Gene3D" id="3.30.300.30">
    <property type="match status" value="1"/>
</dbReference>
<evidence type="ECO:0000256" key="7">
    <source>
        <dbReference type="ARBA" id="ARBA00023136"/>
    </source>
</evidence>
<evidence type="ECO:0000313" key="14">
    <source>
        <dbReference type="EMBL" id="RJP73377.1"/>
    </source>
</evidence>
<keyword evidence="8 9" id="KW-0975">Bacterial flagellum</keyword>
<dbReference type="AlphaFoldDB" id="A0A419F4S3"/>
<dbReference type="Pfam" id="PF08345">
    <property type="entry name" value="YscJ_FliF_C"/>
    <property type="match status" value="1"/>
</dbReference>
<gene>
    <name evidence="14" type="primary">fliF</name>
    <name evidence="14" type="ORF">C4532_04535</name>
</gene>
<reference evidence="14 15" key="1">
    <citation type="journal article" date="2017" name="ISME J.">
        <title>Energy and carbon metabolisms in a deep terrestrial subsurface fluid microbial community.</title>
        <authorList>
            <person name="Momper L."/>
            <person name="Jungbluth S.P."/>
            <person name="Lee M.D."/>
            <person name="Amend J.P."/>
        </authorList>
    </citation>
    <scope>NUCLEOTIDE SEQUENCE [LARGE SCALE GENOMIC DNA]</scope>
    <source>
        <strain evidence="14">SURF_17</strain>
    </source>
</reference>